<comment type="caution">
    <text evidence="3">The sequence shown here is derived from an EMBL/GenBank/DDBJ whole genome shotgun (WGS) entry which is preliminary data.</text>
</comment>
<dbReference type="PROSITE" id="PS50943">
    <property type="entry name" value="HTH_CROC1"/>
    <property type="match status" value="1"/>
</dbReference>
<accession>A0A6N7VX06</accession>
<feature type="domain" description="HTH cro/C1-type" evidence="2">
    <location>
        <begin position="18"/>
        <end position="72"/>
    </location>
</feature>
<dbReference type="GO" id="GO:0003677">
    <property type="term" value="F:DNA binding"/>
    <property type="evidence" value="ECO:0007669"/>
    <property type="project" value="UniProtKB-KW"/>
</dbReference>
<dbReference type="SUPFAM" id="SSF47413">
    <property type="entry name" value="lambda repressor-like DNA-binding domains"/>
    <property type="match status" value="1"/>
</dbReference>
<protein>
    <submittedName>
        <fullName evidence="3">Helix-turn-helix transcriptional regulator</fullName>
    </submittedName>
</protein>
<reference evidence="3 4" key="1">
    <citation type="submission" date="2019-08" db="EMBL/GenBank/DDBJ databases">
        <title>In-depth cultivation of the pig gut microbiome towards novel bacterial diversity and tailored functional studies.</title>
        <authorList>
            <person name="Wylensek D."/>
            <person name="Hitch T.C.A."/>
            <person name="Clavel T."/>
        </authorList>
    </citation>
    <scope>NUCLEOTIDE SEQUENCE [LARGE SCALE GENOMIC DNA]</scope>
    <source>
        <strain evidence="3 4">WCA-389-WT-5B</strain>
    </source>
</reference>
<sequence length="226" mass="26288">MVATAKDDSFAGKLGKAIQFYRERAELTQEELAHGANISRQALINYEGGRRTPSIEICWKIARVLGLSLDRLIDYEPESEKEKLVNFLESYGYRLQFLERDGSTTVELLSTESVEGFPFRMSDSKDRSTKLYAPPVQSYYLPYERVVEIVSLLQSKGNHVERRQLDNAFRLLQEESLYPAMMELDKDPKYKELRAKFTSLNPNFFDVCEYLEERYHPFDLSTVPKK</sequence>
<name>A0A6N7VX06_ACIFE</name>
<dbReference type="EMBL" id="VULN01000003">
    <property type="protein sequence ID" value="MSS81585.1"/>
    <property type="molecule type" value="Genomic_DNA"/>
</dbReference>
<evidence type="ECO:0000256" key="1">
    <source>
        <dbReference type="ARBA" id="ARBA00023125"/>
    </source>
</evidence>
<evidence type="ECO:0000313" key="3">
    <source>
        <dbReference type="EMBL" id="MSS81585.1"/>
    </source>
</evidence>
<dbReference type="SMART" id="SM00530">
    <property type="entry name" value="HTH_XRE"/>
    <property type="match status" value="1"/>
</dbReference>
<dbReference type="InterPro" id="IPR001387">
    <property type="entry name" value="Cro/C1-type_HTH"/>
</dbReference>
<dbReference type="Pfam" id="PF01381">
    <property type="entry name" value="HTH_3"/>
    <property type="match status" value="1"/>
</dbReference>
<dbReference type="OrthoDB" id="1766270at2"/>
<evidence type="ECO:0000259" key="2">
    <source>
        <dbReference type="PROSITE" id="PS50943"/>
    </source>
</evidence>
<proteinExistence type="predicted"/>
<dbReference type="InterPro" id="IPR010982">
    <property type="entry name" value="Lambda_DNA-bd_dom_sf"/>
</dbReference>
<dbReference type="PANTHER" id="PTHR46558:SF4">
    <property type="entry name" value="DNA-BIDING PHAGE PROTEIN"/>
    <property type="match status" value="1"/>
</dbReference>
<evidence type="ECO:0000313" key="4">
    <source>
        <dbReference type="Proteomes" id="UP000441455"/>
    </source>
</evidence>
<gene>
    <name evidence="3" type="ORF">FX155_03030</name>
</gene>
<keyword evidence="1" id="KW-0238">DNA-binding</keyword>
<dbReference type="AlphaFoldDB" id="A0A6N7VX06"/>
<dbReference type="RefSeq" id="WP_022487018.1">
    <property type="nucleotide sequence ID" value="NZ_VULN01000003.1"/>
</dbReference>
<dbReference type="CDD" id="cd00093">
    <property type="entry name" value="HTH_XRE"/>
    <property type="match status" value="1"/>
</dbReference>
<organism evidence="3 4">
    <name type="scientific">Acidaminococcus fermentans</name>
    <dbReference type="NCBI Taxonomy" id="905"/>
    <lineage>
        <taxon>Bacteria</taxon>
        <taxon>Bacillati</taxon>
        <taxon>Bacillota</taxon>
        <taxon>Negativicutes</taxon>
        <taxon>Acidaminococcales</taxon>
        <taxon>Acidaminococcaceae</taxon>
        <taxon>Acidaminococcus</taxon>
    </lineage>
</organism>
<dbReference type="PANTHER" id="PTHR46558">
    <property type="entry name" value="TRACRIPTIONAL REGULATORY PROTEIN-RELATED-RELATED"/>
    <property type="match status" value="1"/>
</dbReference>
<dbReference type="Gene3D" id="1.10.260.40">
    <property type="entry name" value="lambda repressor-like DNA-binding domains"/>
    <property type="match status" value="1"/>
</dbReference>
<dbReference type="Proteomes" id="UP000441455">
    <property type="component" value="Unassembled WGS sequence"/>
</dbReference>